<dbReference type="NCBIfam" id="NF033573">
    <property type="entry name" value="transpos_IS200"/>
    <property type="match status" value="1"/>
</dbReference>
<keyword evidence="3" id="KW-1185">Reference proteome</keyword>
<dbReference type="Pfam" id="PF01797">
    <property type="entry name" value="Y1_Tnp"/>
    <property type="match status" value="1"/>
</dbReference>
<accession>A0ABV6YK51</accession>
<dbReference type="InterPro" id="IPR002686">
    <property type="entry name" value="Transposase_17"/>
</dbReference>
<dbReference type="PANTHER" id="PTHR33360">
    <property type="entry name" value="TRANSPOSASE FOR INSERTION SEQUENCE ELEMENT IS200"/>
    <property type="match status" value="1"/>
</dbReference>
<reference evidence="2 3" key="1">
    <citation type="submission" date="2024-09" db="EMBL/GenBank/DDBJ databases">
        <authorList>
            <person name="D'Angelo T."/>
        </authorList>
    </citation>
    <scope>NUCLEOTIDE SEQUENCE [LARGE SCALE GENOMIC DNA]</scope>
    <source>
        <strain evidence="2">SAG AM-320-E07</strain>
    </source>
</reference>
<evidence type="ECO:0000313" key="3">
    <source>
        <dbReference type="Proteomes" id="UP001593833"/>
    </source>
</evidence>
<dbReference type="SUPFAM" id="SSF143422">
    <property type="entry name" value="Transposase IS200-like"/>
    <property type="match status" value="1"/>
</dbReference>
<comment type="caution">
    <text evidence="2">The sequence shown here is derived from an EMBL/GenBank/DDBJ whole genome shotgun (WGS) entry which is preliminary data.</text>
</comment>
<protein>
    <submittedName>
        <fullName evidence="2">IS200/IS605 family transposase</fullName>
    </submittedName>
</protein>
<dbReference type="SMART" id="SM01321">
    <property type="entry name" value="Y1_Tnp"/>
    <property type="match status" value="1"/>
</dbReference>
<dbReference type="InterPro" id="IPR036515">
    <property type="entry name" value="Transposase_17_sf"/>
</dbReference>
<evidence type="ECO:0000259" key="1">
    <source>
        <dbReference type="SMART" id="SM01321"/>
    </source>
</evidence>
<organism evidence="2 3">
    <name type="scientific">Eiseniibacteriota bacterium</name>
    <dbReference type="NCBI Taxonomy" id="2212470"/>
    <lineage>
        <taxon>Bacteria</taxon>
        <taxon>Candidatus Eiseniibacteriota</taxon>
    </lineage>
</organism>
<name>A0ABV6YK51_UNCEI</name>
<dbReference type="EMBL" id="JBHPKH010000029">
    <property type="protein sequence ID" value="MFC1572683.1"/>
    <property type="molecule type" value="Genomic_DNA"/>
</dbReference>
<dbReference type="PANTHER" id="PTHR33360:SF2">
    <property type="entry name" value="TRANSPOSASE FOR INSERTION SEQUENCE ELEMENT IS200"/>
    <property type="match status" value="1"/>
</dbReference>
<sequence>MREWQSQSHVRWYCRYHIVIVPKYRKRTIYGSLRKGIGKILRELCLQHGVELVAGHAMPDHVHMCLSIPPKFSVANTVGFLKGKSAIQIHRRYVGKARNFTGFHFWARGYFVSTIGLDEAAVRAYIHKQEEAERRHEQLSLGGR</sequence>
<proteinExistence type="predicted"/>
<gene>
    <name evidence="2" type="primary">tnpA</name>
    <name evidence="2" type="ORF">ACFL6M_03690</name>
</gene>
<feature type="domain" description="Transposase IS200-like" evidence="1">
    <location>
        <begin position="11"/>
        <end position="129"/>
    </location>
</feature>
<dbReference type="Gene3D" id="3.30.70.1290">
    <property type="entry name" value="Transposase IS200-like"/>
    <property type="match status" value="1"/>
</dbReference>
<evidence type="ECO:0000313" key="2">
    <source>
        <dbReference type="EMBL" id="MFC1572683.1"/>
    </source>
</evidence>
<dbReference type="Proteomes" id="UP001593833">
    <property type="component" value="Unassembled WGS sequence"/>
</dbReference>